<dbReference type="Proteomes" id="UP001227192">
    <property type="component" value="Unassembled WGS sequence"/>
</dbReference>
<evidence type="ECO:0000313" key="3">
    <source>
        <dbReference type="Proteomes" id="UP001227192"/>
    </source>
</evidence>
<sequence length="128" mass="13974">MKLPEYTPKGNESSDSGTTLNSGGSDVEDITHSDLESEYVPSETSEDREFVVSDSESLSGVSIKSSDPEGSGYTILNDEIGDVVTKQSIKGIKALKTITKRTVNLNGRQVIQYLVLWYSWETAETAPH</sequence>
<gene>
    <name evidence="2" type="ORF">VN97_g4456</name>
</gene>
<evidence type="ECO:0000313" key="2">
    <source>
        <dbReference type="EMBL" id="KAJ9488833.1"/>
    </source>
</evidence>
<reference evidence="2" key="2">
    <citation type="journal article" date="2016" name="Fungal Biol.">
        <title>Ochratoxin A production by Penicillium thymicola.</title>
        <authorList>
            <person name="Nguyen H.D.T."/>
            <person name="McMullin D.R."/>
            <person name="Ponomareva E."/>
            <person name="Riley R."/>
            <person name="Pomraning K.R."/>
            <person name="Baker S.E."/>
            <person name="Seifert K.A."/>
        </authorList>
    </citation>
    <scope>NUCLEOTIDE SEQUENCE</scope>
    <source>
        <strain evidence="2">DAOM 180753</strain>
    </source>
</reference>
<proteinExistence type="predicted"/>
<accession>A0AAI9XA54</accession>
<feature type="region of interest" description="Disordered" evidence="1">
    <location>
        <begin position="1"/>
        <end position="53"/>
    </location>
</feature>
<organism evidence="2 3">
    <name type="scientific">Penicillium thymicola</name>
    <dbReference type="NCBI Taxonomy" id="293382"/>
    <lineage>
        <taxon>Eukaryota</taxon>
        <taxon>Fungi</taxon>
        <taxon>Dikarya</taxon>
        <taxon>Ascomycota</taxon>
        <taxon>Pezizomycotina</taxon>
        <taxon>Eurotiomycetes</taxon>
        <taxon>Eurotiomycetidae</taxon>
        <taxon>Eurotiales</taxon>
        <taxon>Aspergillaceae</taxon>
        <taxon>Penicillium</taxon>
    </lineage>
</organism>
<feature type="compositionally biased region" description="Polar residues" evidence="1">
    <location>
        <begin position="10"/>
        <end position="24"/>
    </location>
</feature>
<protein>
    <submittedName>
        <fullName evidence="2">Uncharacterized protein</fullName>
    </submittedName>
</protein>
<keyword evidence="3" id="KW-1185">Reference proteome</keyword>
<comment type="caution">
    <text evidence="2">The sequence shown here is derived from an EMBL/GenBank/DDBJ whole genome shotgun (WGS) entry which is preliminary data.</text>
</comment>
<name>A0AAI9XA54_PENTH</name>
<dbReference type="EMBL" id="LACB01000104">
    <property type="protein sequence ID" value="KAJ9488833.1"/>
    <property type="molecule type" value="Genomic_DNA"/>
</dbReference>
<dbReference type="AlphaFoldDB" id="A0AAI9XA54"/>
<evidence type="ECO:0000256" key="1">
    <source>
        <dbReference type="SAM" id="MobiDB-lite"/>
    </source>
</evidence>
<reference evidence="2" key="1">
    <citation type="submission" date="2015-06" db="EMBL/GenBank/DDBJ databases">
        <authorList>
            <person name="Nguyen H."/>
        </authorList>
    </citation>
    <scope>NUCLEOTIDE SEQUENCE</scope>
    <source>
        <strain evidence="2">DAOM 180753</strain>
    </source>
</reference>